<keyword evidence="1" id="KW-1133">Transmembrane helix</keyword>
<dbReference type="AlphaFoldDB" id="C5L7Z7"/>
<reference evidence="2 3" key="1">
    <citation type="submission" date="2008-07" db="EMBL/GenBank/DDBJ databases">
        <authorList>
            <person name="El-Sayed N."/>
            <person name="Caler E."/>
            <person name="Inman J."/>
            <person name="Amedeo P."/>
            <person name="Hass B."/>
            <person name="Wortman J."/>
        </authorList>
    </citation>
    <scope>NUCLEOTIDE SEQUENCE [LARGE SCALE GENOMIC DNA]</scope>
    <source>
        <strain evidence="3">ATCC 50983 / TXsc</strain>
    </source>
</reference>
<keyword evidence="1" id="KW-0472">Membrane</keyword>
<sequence>MSAVKEDRHPSTYQNWLQKRSRLTRVFRRRYIVLEESVVYSFRKEPPEGGQAHRRRRWSEISVMPGEELGSPASDRSEDVCTEVQPTLEAPVEIPLYQRRPQDKLVLHVFHPQTGLLIGETSIMKYDMRRNLPWTIESEDQLAGARWCAVVASENKQTSTVDDKLPYVTALKVVPKLTGGLMEYFAPLSESQQTTRRLEFDYFKMQISRFVKLIDLFQMILGLAALLHAFAGSLP</sequence>
<gene>
    <name evidence="2" type="ORF">Pmar_PMAR027188</name>
</gene>
<dbReference type="RefSeq" id="XP_002775327.1">
    <property type="nucleotide sequence ID" value="XM_002775281.1"/>
</dbReference>
<dbReference type="GeneID" id="9059623"/>
<feature type="transmembrane region" description="Helical" evidence="1">
    <location>
        <begin position="213"/>
        <end position="231"/>
    </location>
</feature>
<evidence type="ECO:0000313" key="3">
    <source>
        <dbReference type="Proteomes" id="UP000007800"/>
    </source>
</evidence>
<protein>
    <submittedName>
        <fullName evidence="2">Uncharacterized protein</fullName>
    </submittedName>
</protein>
<keyword evidence="1" id="KW-0812">Transmembrane</keyword>
<accession>C5L7Z7</accession>
<dbReference type="EMBL" id="GG679990">
    <property type="protein sequence ID" value="EER07143.1"/>
    <property type="molecule type" value="Genomic_DNA"/>
</dbReference>
<proteinExistence type="predicted"/>
<name>C5L7Z7_PERM5</name>
<evidence type="ECO:0000256" key="1">
    <source>
        <dbReference type="SAM" id="Phobius"/>
    </source>
</evidence>
<evidence type="ECO:0000313" key="2">
    <source>
        <dbReference type="EMBL" id="EER07143.1"/>
    </source>
</evidence>
<keyword evidence="3" id="KW-1185">Reference proteome</keyword>
<dbReference type="Proteomes" id="UP000007800">
    <property type="component" value="Unassembled WGS sequence"/>
</dbReference>
<dbReference type="InParanoid" id="C5L7Z7"/>
<organism evidence="3">
    <name type="scientific">Perkinsus marinus (strain ATCC 50983 / TXsc)</name>
    <dbReference type="NCBI Taxonomy" id="423536"/>
    <lineage>
        <taxon>Eukaryota</taxon>
        <taxon>Sar</taxon>
        <taxon>Alveolata</taxon>
        <taxon>Perkinsozoa</taxon>
        <taxon>Perkinsea</taxon>
        <taxon>Perkinsida</taxon>
        <taxon>Perkinsidae</taxon>
        <taxon>Perkinsus</taxon>
    </lineage>
</organism>